<keyword evidence="4 5" id="KW-0648">Protein biosynthesis</keyword>
<evidence type="ECO:0000313" key="8">
    <source>
        <dbReference type="Proteomes" id="UP000807115"/>
    </source>
</evidence>
<feature type="compositionally biased region" description="Basic and acidic residues" evidence="6">
    <location>
        <begin position="116"/>
        <end position="135"/>
    </location>
</feature>
<dbReference type="Proteomes" id="UP000807115">
    <property type="component" value="Chromosome 3"/>
</dbReference>
<dbReference type="GO" id="GO:0005852">
    <property type="term" value="C:eukaryotic translation initiation factor 3 complex"/>
    <property type="evidence" value="ECO:0007669"/>
    <property type="project" value="UniProtKB-UniRule"/>
</dbReference>
<feature type="compositionally biased region" description="Low complexity" evidence="6">
    <location>
        <begin position="551"/>
        <end position="572"/>
    </location>
</feature>
<dbReference type="Pfam" id="PF05091">
    <property type="entry name" value="eIF-3_zeta"/>
    <property type="match status" value="1"/>
</dbReference>
<dbReference type="HAMAP" id="MF_03003">
    <property type="entry name" value="eIF3d"/>
    <property type="match status" value="1"/>
</dbReference>
<dbReference type="GO" id="GO:0002191">
    <property type="term" value="P:cap-dependent translational initiation"/>
    <property type="evidence" value="ECO:0007669"/>
    <property type="project" value="UniProtKB-UniRule"/>
</dbReference>
<dbReference type="GO" id="GO:0033290">
    <property type="term" value="C:eukaryotic 48S preinitiation complex"/>
    <property type="evidence" value="ECO:0007669"/>
    <property type="project" value="UniProtKB-UniRule"/>
</dbReference>
<evidence type="ECO:0000313" key="7">
    <source>
        <dbReference type="EMBL" id="KAG0538801.1"/>
    </source>
</evidence>
<reference evidence="7" key="2">
    <citation type="submission" date="2020-10" db="EMBL/GenBank/DDBJ databases">
        <authorList>
            <person name="Cooper E.A."/>
            <person name="Brenton Z.W."/>
            <person name="Flinn B.S."/>
            <person name="Jenkins J."/>
            <person name="Shu S."/>
            <person name="Flowers D."/>
            <person name="Luo F."/>
            <person name="Wang Y."/>
            <person name="Xia P."/>
            <person name="Barry K."/>
            <person name="Daum C."/>
            <person name="Lipzen A."/>
            <person name="Yoshinaga Y."/>
            <person name="Schmutz J."/>
            <person name="Saski C."/>
            <person name="Vermerris W."/>
            <person name="Kresovich S."/>
        </authorList>
    </citation>
    <scope>NUCLEOTIDE SEQUENCE</scope>
</reference>
<dbReference type="EMBL" id="CM027682">
    <property type="protein sequence ID" value="KAG0538801.1"/>
    <property type="molecule type" value="Genomic_DNA"/>
</dbReference>
<feature type="compositionally biased region" description="Low complexity" evidence="6">
    <location>
        <begin position="105"/>
        <end position="115"/>
    </location>
</feature>
<comment type="domain">
    <text evidence="5">The RNA gate region regulates mRNA cap recognition to prevent promiscuous mRNA-binding before assembly of eif3d into the full eukaryotic translation initiation factor 3 (eIF-3) complex.</text>
</comment>
<dbReference type="InterPro" id="IPR007783">
    <property type="entry name" value="eIF3d"/>
</dbReference>
<comment type="similarity">
    <text evidence="5">Belongs to the eIF-3 subunit D family.</text>
</comment>
<comment type="function">
    <text evidence="5">mRNA cap-binding component of the eukaryotic translation initiation factor 3 (eIF-3) complex, which is involved in protein synthesis of a specialized repertoire of mRNAs and, together with other initiation factors, stimulates binding of mRNA and methionyl-tRNAi to the 40S ribosome. The eIF-3 complex specifically targets and initiates translation of a subset of mRNAs involved in cell proliferation. In the eIF-3 complex, eif3d specifically recognizes and binds the 7-methylguanosine cap of a subset of mRNAs.</text>
</comment>
<keyword evidence="3" id="KW-0694">RNA-binding</keyword>
<organism evidence="7 8">
    <name type="scientific">Sorghum bicolor</name>
    <name type="common">Sorghum</name>
    <name type="synonym">Sorghum vulgare</name>
    <dbReference type="NCBI Taxonomy" id="4558"/>
    <lineage>
        <taxon>Eukaryota</taxon>
        <taxon>Viridiplantae</taxon>
        <taxon>Streptophyta</taxon>
        <taxon>Embryophyta</taxon>
        <taxon>Tracheophyta</taxon>
        <taxon>Spermatophyta</taxon>
        <taxon>Magnoliopsida</taxon>
        <taxon>Liliopsida</taxon>
        <taxon>Poales</taxon>
        <taxon>Poaceae</taxon>
        <taxon>PACMAD clade</taxon>
        <taxon>Panicoideae</taxon>
        <taxon>Andropogonodae</taxon>
        <taxon>Andropogoneae</taxon>
        <taxon>Sorghinae</taxon>
        <taxon>Sorghum</taxon>
    </lineage>
</organism>
<feature type="region of interest" description="Disordered" evidence="6">
    <location>
        <begin position="533"/>
        <end position="584"/>
    </location>
</feature>
<evidence type="ECO:0000256" key="5">
    <source>
        <dbReference type="HAMAP-Rule" id="MF_03003"/>
    </source>
</evidence>
<dbReference type="PANTHER" id="PTHR12399:SF1">
    <property type="entry name" value="EUKARYOTIC TRANSLATION INITIATION FACTOR 3 SUBUNIT D"/>
    <property type="match status" value="1"/>
</dbReference>
<dbReference type="GO" id="GO:0098808">
    <property type="term" value="F:mRNA cap binding"/>
    <property type="evidence" value="ECO:0007669"/>
    <property type="project" value="UniProtKB-UniRule"/>
</dbReference>
<feature type="region of interest" description="Disordered" evidence="6">
    <location>
        <begin position="87"/>
        <end position="166"/>
    </location>
</feature>
<comment type="subcellular location">
    <subcellularLocation>
        <location evidence="5">Cytoplasm</location>
    </subcellularLocation>
</comment>
<name>A0A921REI8_SORBI</name>
<sequence>MGFDVGFVPYNPDGWGPPEAAAAPLSLGGGSSSVPFAPFSRSDKLGRIADWTRNPPGPAAFAAARDAVFDFAGLEDSVGLASADDSSFRLVDGKPPPRHPRFGPRWRFQQRPQLPQRRDEEVEARRREAEKERARRDRHWQQNRRTHHQFNRGGPSSSSAKPSVDIQPEWSVKEQIPFSSFSKLSFAVADQPEDLLVCGAVEFYDRTYDRVTPRAERRLERFKSRNFFKVTTTDDPVIRRLAENDTATVFATDTILAALMCAPRSVQSWDIVIQRVGNKLFFDKRDGSQLDLLTVNETAQEPLPEAKEDINSAHSLAVEATYVNQNFSQQVLLRNGEKVTFDEPNPFATEGEEAASVAYRYRRWKLDDETSLVARCEVHAVNIDPRGERQFLTLNALNEFDPKVTGVDWRKKLETQRGAVLATELKNNANKLARWTAQALLAGADMMKLGYVSRLHPRDHYNHSILSVIGYKPRDFAAQINLNTANMWGIVKSIVDVCMKLGEGKYVLVKDPVKPQVRLYEVPNDAFENDYVEEPLPEEEQVRPFSEDVDATAQEMDAAAEAEATGTTAGAEGDAEKSNDVAAV</sequence>
<feature type="compositionally biased region" description="Basic residues" evidence="6">
    <location>
        <begin position="136"/>
        <end position="150"/>
    </location>
</feature>
<evidence type="ECO:0000256" key="3">
    <source>
        <dbReference type="ARBA" id="ARBA00022884"/>
    </source>
</evidence>
<dbReference type="GO" id="GO:0016282">
    <property type="term" value="C:eukaryotic 43S preinitiation complex"/>
    <property type="evidence" value="ECO:0007669"/>
    <property type="project" value="UniProtKB-UniRule"/>
</dbReference>
<feature type="region of interest" description="RNA gate" evidence="5">
    <location>
        <begin position="289"/>
        <end position="303"/>
    </location>
</feature>
<dbReference type="GO" id="GO:0001732">
    <property type="term" value="P:formation of cytoplasmic translation initiation complex"/>
    <property type="evidence" value="ECO:0007669"/>
    <property type="project" value="UniProtKB-UniRule"/>
</dbReference>
<reference evidence="7" key="1">
    <citation type="journal article" date="2019" name="BMC Genomics">
        <title>A new reference genome for Sorghum bicolor reveals high levels of sequence similarity between sweet and grain genotypes: implications for the genetics of sugar metabolism.</title>
        <authorList>
            <person name="Cooper E.A."/>
            <person name="Brenton Z.W."/>
            <person name="Flinn B.S."/>
            <person name="Jenkins J."/>
            <person name="Shu S."/>
            <person name="Flowers D."/>
            <person name="Luo F."/>
            <person name="Wang Y."/>
            <person name="Xia P."/>
            <person name="Barry K."/>
            <person name="Daum C."/>
            <person name="Lipzen A."/>
            <person name="Yoshinaga Y."/>
            <person name="Schmutz J."/>
            <person name="Saski C."/>
            <person name="Vermerris W."/>
            <person name="Kresovich S."/>
        </authorList>
    </citation>
    <scope>NUCLEOTIDE SEQUENCE</scope>
</reference>
<keyword evidence="1 5" id="KW-0963">Cytoplasm</keyword>
<proteinExistence type="inferred from homology"/>
<comment type="subunit">
    <text evidence="5">Component of the eukaryotic translation initiation factor 3 (eIF-3) complex.</text>
</comment>
<feature type="compositionally biased region" description="Basic and acidic residues" evidence="6">
    <location>
        <begin position="574"/>
        <end position="584"/>
    </location>
</feature>
<evidence type="ECO:0000256" key="6">
    <source>
        <dbReference type="SAM" id="MobiDB-lite"/>
    </source>
</evidence>
<evidence type="ECO:0000256" key="2">
    <source>
        <dbReference type="ARBA" id="ARBA00022540"/>
    </source>
</evidence>
<protein>
    <recommendedName>
        <fullName evidence="5">Eukaryotic translation initiation factor 3 subunit D</fullName>
        <shortName evidence="5">eIF3d</shortName>
    </recommendedName>
    <alternativeName>
        <fullName evidence="5">Eukaryotic translation initiation factor 3 subunit 7</fullName>
    </alternativeName>
    <alternativeName>
        <fullName evidence="5">eIF-3-zeta</fullName>
    </alternativeName>
</protein>
<gene>
    <name evidence="7" type="ORF">BDA96_03G268300</name>
</gene>
<keyword evidence="2 5" id="KW-0396">Initiation factor</keyword>
<dbReference type="GO" id="GO:0003743">
    <property type="term" value="F:translation initiation factor activity"/>
    <property type="evidence" value="ECO:0007669"/>
    <property type="project" value="UniProtKB-UniRule"/>
</dbReference>
<evidence type="ECO:0000256" key="1">
    <source>
        <dbReference type="ARBA" id="ARBA00022490"/>
    </source>
</evidence>
<comment type="caution">
    <text evidence="7">The sequence shown here is derived from an EMBL/GenBank/DDBJ whole genome shotgun (WGS) entry which is preliminary data.</text>
</comment>
<dbReference type="PANTHER" id="PTHR12399">
    <property type="entry name" value="EUKARYOTIC TRANSLATION INITIATION FACTOR 3 SUBUNIT 7"/>
    <property type="match status" value="1"/>
</dbReference>
<dbReference type="PIRSF" id="PIRSF016281">
    <property type="entry name" value="EIF-3_zeta"/>
    <property type="match status" value="1"/>
</dbReference>
<dbReference type="AlphaFoldDB" id="A0A921REI8"/>
<evidence type="ECO:0000256" key="4">
    <source>
        <dbReference type="ARBA" id="ARBA00022917"/>
    </source>
</evidence>
<accession>A0A921REI8</accession>